<dbReference type="PANTHER" id="PTHR21183">
    <property type="entry name" value="RIBOSOMAL PROTEIN L47, MITOCHONDRIAL-RELATED"/>
    <property type="match status" value="1"/>
</dbReference>
<dbReference type="InterPro" id="IPR010729">
    <property type="entry name" value="Ribosomal_uL29_mit"/>
</dbReference>
<evidence type="ECO:0000313" key="9">
    <source>
        <dbReference type="Proteomes" id="UP000799640"/>
    </source>
</evidence>
<comment type="subcellular location">
    <subcellularLocation>
        <location evidence="1">Mitochondrion</location>
    </subcellularLocation>
</comment>
<evidence type="ECO:0000256" key="5">
    <source>
        <dbReference type="ARBA" id="ARBA00023274"/>
    </source>
</evidence>
<dbReference type="AlphaFoldDB" id="A0A6G1HI24"/>
<evidence type="ECO:0000256" key="3">
    <source>
        <dbReference type="ARBA" id="ARBA00022980"/>
    </source>
</evidence>
<evidence type="ECO:0000256" key="4">
    <source>
        <dbReference type="ARBA" id="ARBA00023128"/>
    </source>
</evidence>
<evidence type="ECO:0000256" key="7">
    <source>
        <dbReference type="ARBA" id="ARBA00035399"/>
    </source>
</evidence>
<dbReference type="GO" id="GO:0003735">
    <property type="term" value="F:structural constituent of ribosome"/>
    <property type="evidence" value="ECO:0007669"/>
    <property type="project" value="InterPro"/>
</dbReference>
<keyword evidence="5" id="KW-0687">Ribonucleoprotein</keyword>
<dbReference type="Proteomes" id="UP000799640">
    <property type="component" value="Unassembled WGS sequence"/>
</dbReference>
<gene>
    <name evidence="8" type="ORF">EJ06DRAFT_517424</name>
</gene>
<reference evidence="8" key="1">
    <citation type="journal article" date="2020" name="Stud. Mycol.">
        <title>101 Dothideomycetes genomes: a test case for predicting lifestyles and emergence of pathogens.</title>
        <authorList>
            <person name="Haridas S."/>
            <person name="Albert R."/>
            <person name="Binder M."/>
            <person name="Bloem J."/>
            <person name="Labutti K."/>
            <person name="Salamov A."/>
            <person name="Andreopoulos B."/>
            <person name="Baker S."/>
            <person name="Barry K."/>
            <person name="Bills G."/>
            <person name="Bluhm B."/>
            <person name="Cannon C."/>
            <person name="Castanera R."/>
            <person name="Culley D."/>
            <person name="Daum C."/>
            <person name="Ezra D."/>
            <person name="Gonzalez J."/>
            <person name="Henrissat B."/>
            <person name="Kuo A."/>
            <person name="Liang C."/>
            <person name="Lipzen A."/>
            <person name="Lutzoni F."/>
            <person name="Magnuson J."/>
            <person name="Mondo S."/>
            <person name="Nolan M."/>
            <person name="Ohm R."/>
            <person name="Pangilinan J."/>
            <person name="Park H.-J."/>
            <person name="Ramirez L."/>
            <person name="Alfaro M."/>
            <person name="Sun H."/>
            <person name="Tritt A."/>
            <person name="Yoshinaga Y."/>
            <person name="Zwiers L.-H."/>
            <person name="Turgeon B."/>
            <person name="Goodwin S."/>
            <person name="Spatafora J."/>
            <person name="Crous P."/>
            <person name="Grigoriev I."/>
        </authorList>
    </citation>
    <scope>NUCLEOTIDE SEQUENCE</scope>
    <source>
        <strain evidence="8">CBS 262.69</strain>
    </source>
</reference>
<protein>
    <recommendedName>
        <fullName evidence="6">Large ribosomal subunit protein uL29m</fullName>
    </recommendedName>
    <alternativeName>
        <fullName evidence="7">54S ribosomal protein L4, mitochondrial</fullName>
    </alternativeName>
</protein>
<evidence type="ECO:0000256" key="2">
    <source>
        <dbReference type="ARBA" id="ARBA00009254"/>
    </source>
</evidence>
<dbReference type="EMBL" id="ML996711">
    <property type="protein sequence ID" value="KAF2395713.1"/>
    <property type="molecule type" value="Genomic_DNA"/>
</dbReference>
<dbReference type="PANTHER" id="PTHR21183:SF18">
    <property type="entry name" value="LARGE RIBOSOMAL SUBUNIT PROTEIN UL29M"/>
    <property type="match status" value="1"/>
</dbReference>
<comment type="similarity">
    <text evidence="2">Belongs to the universal ribosomal protein uL29 family.</text>
</comment>
<dbReference type="GO" id="GO:0032543">
    <property type="term" value="P:mitochondrial translation"/>
    <property type="evidence" value="ECO:0007669"/>
    <property type="project" value="TreeGrafter"/>
</dbReference>
<evidence type="ECO:0000256" key="1">
    <source>
        <dbReference type="ARBA" id="ARBA00004173"/>
    </source>
</evidence>
<evidence type="ECO:0000313" key="8">
    <source>
        <dbReference type="EMBL" id="KAF2395713.1"/>
    </source>
</evidence>
<evidence type="ECO:0000256" key="6">
    <source>
        <dbReference type="ARBA" id="ARBA00035289"/>
    </source>
</evidence>
<organism evidence="8 9">
    <name type="scientific">Trichodelitschia bisporula</name>
    <dbReference type="NCBI Taxonomy" id="703511"/>
    <lineage>
        <taxon>Eukaryota</taxon>
        <taxon>Fungi</taxon>
        <taxon>Dikarya</taxon>
        <taxon>Ascomycota</taxon>
        <taxon>Pezizomycotina</taxon>
        <taxon>Dothideomycetes</taxon>
        <taxon>Dothideomycetes incertae sedis</taxon>
        <taxon>Phaeotrichales</taxon>
        <taxon>Phaeotrichaceae</taxon>
        <taxon>Trichodelitschia</taxon>
    </lineage>
</organism>
<dbReference type="OrthoDB" id="270763at2759"/>
<proteinExistence type="inferred from homology"/>
<dbReference type="Pfam" id="PF06984">
    <property type="entry name" value="MRP-L47"/>
    <property type="match status" value="1"/>
</dbReference>
<sequence length="241" mass="27562">MAARISACMAQPAHRSICLDTVHWSSSSASRCQFLPTYRASQFSTSLPRCYPRDRNRLRSMSAIKGSGLGPSYKLSVTLEDLPIPVDSKEISKPQPDQQHGLWGFFNKERTVLSLVETDSAHGREWSVEELRRKSWTDLHSLWWVCVMERNRLATEALTRERLKAGYGKHEASTRDKAIRRTMRAIKHTLTERWYAWEDARQLADSDPEINQSGSGPLYRPIVSNDYLEEHDAAQSNEVKA</sequence>
<dbReference type="Gene3D" id="6.10.330.20">
    <property type="match status" value="1"/>
</dbReference>
<dbReference type="GO" id="GO:0005762">
    <property type="term" value="C:mitochondrial large ribosomal subunit"/>
    <property type="evidence" value="ECO:0007669"/>
    <property type="project" value="TreeGrafter"/>
</dbReference>
<dbReference type="InterPro" id="IPR038340">
    <property type="entry name" value="MRP-L47_sf"/>
</dbReference>
<accession>A0A6G1HI24</accession>
<keyword evidence="3" id="KW-0689">Ribosomal protein</keyword>
<name>A0A6G1HI24_9PEZI</name>
<keyword evidence="9" id="KW-1185">Reference proteome</keyword>
<keyword evidence="4" id="KW-0496">Mitochondrion</keyword>